<name>A0A5D4SAI2_9BACI</name>
<dbReference type="Proteomes" id="UP000323732">
    <property type="component" value="Unassembled WGS sequence"/>
</dbReference>
<evidence type="ECO:0000256" key="2">
    <source>
        <dbReference type="ARBA" id="ARBA00023315"/>
    </source>
</evidence>
<evidence type="ECO:0000259" key="3">
    <source>
        <dbReference type="Pfam" id="PF08541"/>
    </source>
</evidence>
<dbReference type="AlphaFoldDB" id="A0A5D4SAI2"/>
<dbReference type="EMBL" id="VTES01000006">
    <property type="protein sequence ID" value="TYS60623.1"/>
    <property type="molecule type" value="Genomic_DNA"/>
</dbReference>
<dbReference type="PANTHER" id="PTHR34069">
    <property type="entry name" value="3-OXOACYL-[ACYL-CARRIER-PROTEIN] SYNTHASE 3"/>
    <property type="match status" value="1"/>
</dbReference>
<dbReference type="InterPro" id="IPR013747">
    <property type="entry name" value="ACP_syn_III_C"/>
</dbReference>
<dbReference type="SUPFAM" id="SSF53901">
    <property type="entry name" value="Thiolase-like"/>
    <property type="match status" value="1"/>
</dbReference>
<dbReference type="GO" id="GO:0044550">
    <property type="term" value="P:secondary metabolite biosynthetic process"/>
    <property type="evidence" value="ECO:0007669"/>
    <property type="project" value="TreeGrafter"/>
</dbReference>
<evidence type="ECO:0000313" key="4">
    <source>
        <dbReference type="EMBL" id="TYS60623.1"/>
    </source>
</evidence>
<feature type="domain" description="Beta-ketoacyl-[acyl-carrier-protein] synthase III C-terminal" evidence="3">
    <location>
        <begin position="223"/>
        <end position="312"/>
    </location>
</feature>
<proteinExistence type="predicted"/>
<comment type="caution">
    <text evidence="4">The sequence shown here is derived from an EMBL/GenBank/DDBJ whole genome shotgun (WGS) entry which is preliminary data.</text>
</comment>
<protein>
    <recommendedName>
        <fullName evidence="3">Beta-ketoacyl-[acyl-carrier-protein] synthase III C-terminal domain-containing protein</fullName>
    </recommendedName>
</protein>
<dbReference type="GO" id="GO:0016746">
    <property type="term" value="F:acyltransferase activity"/>
    <property type="evidence" value="ECO:0007669"/>
    <property type="project" value="UniProtKB-KW"/>
</dbReference>
<reference evidence="4 5" key="1">
    <citation type="submission" date="2019-08" db="EMBL/GenBank/DDBJ databases">
        <title>Bacillus genomes from the desert of Cuatro Cienegas, Coahuila.</title>
        <authorList>
            <person name="Olmedo-Alvarez G."/>
        </authorList>
    </citation>
    <scope>NUCLEOTIDE SEQUENCE [LARGE SCALE GENOMIC DNA]</scope>
    <source>
        <strain evidence="4 5">CH37_1T</strain>
    </source>
</reference>
<evidence type="ECO:0000313" key="5">
    <source>
        <dbReference type="Proteomes" id="UP000323732"/>
    </source>
</evidence>
<accession>A0A5D4SAI2</accession>
<dbReference type="RefSeq" id="WP_148950770.1">
    <property type="nucleotide sequence ID" value="NZ_VTES01000006.1"/>
</dbReference>
<dbReference type="PANTHER" id="PTHR34069:SF2">
    <property type="entry name" value="BETA-KETOACYL-[ACYL-CARRIER-PROTEIN] SYNTHASE III"/>
    <property type="match status" value="1"/>
</dbReference>
<dbReference type="Gene3D" id="3.40.47.10">
    <property type="match status" value="2"/>
</dbReference>
<dbReference type="InterPro" id="IPR016039">
    <property type="entry name" value="Thiolase-like"/>
</dbReference>
<keyword evidence="1" id="KW-0808">Transferase</keyword>
<dbReference type="Pfam" id="PF08541">
    <property type="entry name" value="ACP_syn_III_C"/>
    <property type="match status" value="1"/>
</dbReference>
<sequence>MELLIRNSVYLPNEKKDTIEESAESETMLKGNANNIKKRGMYAIPVDDESSGLDMLYKALDPILYNSDLDLDKIKYIIIPNSFHPPLFDQDIIKLIKDRYELINAIGFSLMDRSCSSYLMGFEMGQTFLKRSLKTDEFILVVSIQKVTNPHLRYSGDALVRGDSAVASILGKQPGSVGSQIMAVTNLLHTYNTNLAEEDDISGPIYWEYSHLKNLSKVLKMTLDKANIQLEQIKLIIPNNTIVKNWNQLAKLMKFPSNKFFLEGLDNYGYMNNCDLILNYELALKRNLLHSGDHFVLISFGLGGTIGCAVLKKE</sequence>
<keyword evidence="2" id="KW-0012">Acyltransferase</keyword>
<organism evidence="4 5">
    <name type="scientific">Bacillus infantis</name>
    <dbReference type="NCBI Taxonomy" id="324767"/>
    <lineage>
        <taxon>Bacteria</taxon>
        <taxon>Bacillati</taxon>
        <taxon>Bacillota</taxon>
        <taxon>Bacilli</taxon>
        <taxon>Bacillales</taxon>
        <taxon>Bacillaceae</taxon>
        <taxon>Bacillus</taxon>
    </lineage>
</organism>
<gene>
    <name evidence="4" type="ORF">FZD47_20665</name>
</gene>
<evidence type="ECO:0000256" key="1">
    <source>
        <dbReference type="ARBA" id="ARBA00022679"/>
    </source>
</evidence>